<proteinExistence type="predicted"/>
<keyword evidence="4" id="KW-1185">Reference proteome</keyword>
<feature type="transmembrane region" description="Helical" evidence="2">
    <location>
        <begin position="39"/>
        <end position="59"/>
    </location>
</feature>
<evidence type="ECO:0000313" key="3">
    <source>
        <dbReference type="EMBL" id="RXS70480.1"/>
    </source>
</evidence>
<organism evidence="3 4">
    <name type="scientific">Streptomyces sioyaensis</name>
    <dbReference type="NCBI Taxonomy" id="67364"/>
    <lineage>
        <taxon>Bacteria</taxon>
        <taxon>Bacillati</taxon>
        <taxon>Actinomycetota</taxon>
        <taxon>Actinomycetes</taxon>
        <taxon>Kitasatosporales</taxon>
        <taxon>Streptomycetaceae</taxon>
        <taxon>Streptomyces</taxon>
    </lineage>
</organism>
<reference evidence="3 4" key="1">
    <citation type="submission" date="2019-01" db="EMBL/GenBank/DDBJ databases">
        <title>Draft genome sequences of the type strain Streptomyces sioyaensis DSM 40032 and its novel strain, TM32, a thermotolerant antibiotics-producing actinobacterium.</title>
        <authorList>
            <person name="Nakaew N."/>
            <person name="Lumyong S."/>
            <person name="Sloan W.T."/>
            <person name="Sungthong R."/>
        </authorList>
    </citation>
    <scope>NUCLEOTIDE SEQUENCE [LARGE SCALE GENOMIC DNA]</scope>
    <source>
        <strain evidence="3 4">DSM 40032</strain>
    </source>
</reference>
<keyword evidence="2" id="KW-1133">Transmembrane helix</keyword>
<keyword evidence="2" id="KW-0812">Transmembrane</keyword>
<protein>
    <submittedName>
        <fullName evidence="3">Uncharacterized protein</fullName>
    </submittedName>
</protein>
<comment type="caution">
    <text evidence="3">The sequence shown here is derived from an EMBL/GenBank/DDBJ whole genome shotgun (WGS) entry which is preliminary data.</text>
</comment>
<dbReference type="AlphaFoldDB" id="A0A4Q1RAL2"/>
<feature type="region of interest" description="Disordered" evidence="1">
    <location>
        <begin position="70"/>
        <end position="102"/>
    </location>
</feature>
<evidence type="ECO:0000256" key="2">
    <source>
        <dbReference type="SAM" id="Phobius"/>
    </source>
</evidence>
<evidence type="ECO:0000256" key="1">
    <source>
        <dbReference type="SAM" id="MobiDB-lite"/>
    </source>
</evidence>
<dbReference type="EMBL" id="SDIF01000005">
    <property type="protein sequence ID" value="RXS70480.1"/>
    <property type="molecule type" value="Genomic_DNA"/>
</dbReference>
<gene>
    <name evidence="3" type="ORF">EST54_02995</name>
</gene>
<accession>A0A4Q1RAL2</accession>
<dbReference type="Proteomes" id="UP000289482">
    <property type="component" value="Unassembled WGS sequence"/>
</dbReference>
<keyword evidence="2" id="KW-0472">Membrane</keyword>
<name>A0A4Q1RAL2_9ACTN</name>
<evidence type="ECO:0000313" key="4">
    <source>
        <dbReference type="Proteomes" id="UP000289482"/>
    </source>
</evidence>
<sequence length="102" mass="10584">MVPLPSDRSPDPVSDVVRWGAFSCALVPFVLILSGASWAGAVGAAAGLGAVTCVCRALLRQSERTAARVRVRDFGRHRDRTGRPGPAAHGGGRHSGGRTPVN</sequence>